<proteinExistence type="inferred from homology"/>
<dbReference type="AlphaFoldDB" id="M7U8E1"/>
<accession>M7U8E1</accession>
<dbReference type="Proteomes" id="UP000012045">
    <property type="component" value="Unassembled WGS sequence"/>
</dbReference>
<evidence type="ECO:0000256" key="2">
    <source>
        <dbReference type="SAM" id="MobiDB-lite"/>
    </source>
</evidence>
<gene>
    <name evidence="3" type="ORF">BcDW1_8432</name>
</gene>
<protein>
    <submittedName>
        <fullName evidence="3">Putative dna polymerase ii large subunit-like protein</fullName>
    </submittedName>
</protein>
<dbReference type="PANTHER" id="PTHR31977">
    <property type="entry name" value="UPF0696 PROTEIN C11ORF68"/>
    <property type="match status" value="1"/>
</dbReference>
<name>M7U8E1_BOTF1</name>
<feature type="region of interest" description="Disordered" evidence="2">
    <location>
        <begin position="1"/>
        <end position="52"/>
    </location>
</feature>
<dbReference type="HOGENOM" id="CLU_051869_0_2_1"/>
<reference evidence="4" key="1">
    <citation type="journal article" date="2013" name="Genome Announc.">
        <title>Draft genome sequence of Botrytis cinerea BcDW1, inoculum for noble rot of grape berries.</title>
        <authorList>
            <person name="Blanco-Ulate B."/>
            <person name="Allen G."/>
            <person name="Powell A.L."/>
            <person name="Cantu D."/>
        </authorList>
    </citation>
    <scope>NUCLEOTIDE SEQUENCE [LARGE SCALE GENOMIC DNA]</scope>
    <source>
        <strain evidence="4">BcDW1</strain>
    </source>
</reference>
<feature type="compositionally biased region" description="Acidic residues" evidence="2">
    <location>
        <begin position="34"/>
        <end position="47"/>
    </location>
</feature>
<dbReference type="OrthoDB" id="10067381at2759"/>
<dbReference type="InterPro" id="IPR015034">
    <property type="entry name" value="Bles03"/>
</dbReference>
<sequence>MVLRVRKSYSDDNNNNNSSSSSSSNNMANGSDTEASDNEGYLSDESDFYGNPETKAAFEDRAADFDDTAYWKSHQPTLTEKADANVAQALANPESKATLYNPYAGQACAWQLDESIESFLQRLPPRTTEITPSTPWIFVTNPFRKAPKGIAVNDEAPPGENTDWARCVTEGNRLLDELITLRNTIEKENSKKPTIAIDRMWMIFCPPSEVDEIWAAIAKATSTNSLGISAKVAPNDGNGLLQKSRLICIYTENFSDKMDVYRVLKAIRELGFVDRTLRGAIYYKAGRSTPFVSLNSYQAIRRYYVDETRLTIEISDVYTYLELTSNNPYDIKASLYNSFEFFKTPPLPPSTAAGLRSRTVKKENGKVDTFFRKIKKEPSDLAMHQVNYE</sequence>
<evidence type="ECO:0000313" key="4">
    <source>
        <dbReference type="Proteomes" id="UP000012045"/>
    </source>
</evidence>
<dbReference type="Pfam" id="PF08939">
    <property type="entry name" value="Bles03"/>
    <property type="match status" value="2"/>
</dbReference>
<dbReference type="SUPFAM" id="SSF55418">
    <property type="entry name" value="eIF4e-like"/>
    <property type="match status" value="1"/>
</dbReference>
<dbReference type="Gene3D" id="3.30.760.10">
    <property type="entry name" value="RNA Cap, Translation Initiation Factor Eif4e"/>
    <property type="match status" value="1"/>
</dbReference>
<dbReference type="InterPro" id="IPR023398">
    <property type="entry name" value="TIF_eIF4e-like"/>
</dbReference>
<dbReference type="EMBL" id="KB708023">
    <property type="protein sequence ID" value="EMR82883.1"/>
    <property type="molecule type" value="Genomic_DNA"/>
</dbReference>
<evidence type="ECO:0000256" key="1">
    <source>
        <dbReference type="ARBA" id="ARBA00010568"/>
    </source>
</evidence>
<dbReference type="PANTHER" id="PTHR31977:SF1">
    <property type="entry name" value="UPF0696 PROTEIN C11ORF68"/>
    <property type="match status" value="1"/>
</dbReference>
<evidence type="ECO:0000313" key="3">
    <source>
        <dbReference type="EMBL" id="EMR82883.1"/>
    </source>
</evidence>
<comment type="similarity">
    <text evidence="1">Belongs to the UPF0696 family.</text>
</comment>
<feature type="compositionally biased region" description="Low complexity" evidence="2">
    <location>
        <begin position="13"/>
        <end position="26"/>
    </location>
</feature>
<organism evidence="3 4">
    <name type="scientific">Botryotinia fuckeliana (strain BcDW1)</name>
    <name type="common">Noble rot fungus</name>
    <name type="synonym">Botrytis cinerea</name>
    <dbReference type="NCBI Taxonomy" id="1290391"/>
    <lineage>
        <taxon>Eukaryota</taxon>
        <taxon>Fungi</taxon>
        <taxon>Dikarya</taxon>
        <taxon>Ascomycota</taxon>
        <taxon>Pezizomycotina</taxon>
        <taxon>Leotiomycetes</taxon>
        <taxon>Helotiales</taxon>
        <taxon>Sclerotiniaceae</taxon>
        <taxon>Botrytis</taxon>
    </lineage>
</organism>